<dbReference type="EMBL" id="HG002228">
    <property type="protein sequence ID" value="CDF40683.1"/>
    <property type="molecule type" value="Genomic_DNA"/>
</dbReference>
<dbReference type="Gramene" id="CDF40683">
    <property type="protein sequence ID" value="CDF40683"/>
    <property type="gene ID" value="CHC_T00007392001"/>
</dbReference>
<reference evidence="2" key="1">
    <citation type="journal article" date="2013" name="Proc. Natl. Acad. Sci. U.S.A.">
        <title>Genome structure and metabolic features in the red seaweed Chondrus crispus shed light on evolution of the Archaeplastida.</title>
        <authorList>
            <person name="Collen J."/>
            <person name="Porcel B."/>
            <person name="Carre W."/>
            <person name="Ball S.G."/>
            <person name="Chaparro C."/>
            <person name="Tonon T."/>
            <person name="Barbeyron T."/>
            <person name="Michel G."/>
            <person name="Noel B."/>
            <person name="Valentin K."/>
            <person name="Elias M."/>
            <person name="Artiguenave F."/>
            <person name="Arun A."/>
            <person name="Aury J.M."/>
            <person name="Barbosa-Neto J.F."/>
            <person name="Bothwell J.H."/>
            <person name="Bouget F.Y."/>
            <person name="Brillet L."/>
            <person name="Cabello-Hurtado F."/>
            <person name="Capella-Gutierrez S."/>
            <person name="Charrier B."/>
            <person name="Cladiere L."/>
            <person name="Cock J.M."/>
            <person name="Coelho S.M."/>
            <person name="Colleoni C."/>
            <person name="Czjzek M."/>
            <person name="Da Silva C."/>
            <person name="Delage L."/>
            <person name="Denoeud F."/>
            <person name="Deschamps P."/>
            <person name="Dittami S.M."/>
            <person name="Gabaldon T."/>
            <person name="Gachon C.M."/>
            <person name="Groisillier A."/>
            <person name="Herve C."/>
            <person name="Jabbari K."/>
            <person name="Katinka M."/>
            <person name="Kloareg B."/>
            <person name="Kowalczyk N."/>
            <person name="Labadie K."/>
            <person name="Leblanc C."/>
            <person name="Lopez P.J."/>
            <person name="McLachlan D.H."/>
            <person name="Meslet-Cladiere L."/>
            <person name="Moustafa A."/>
            <person name="Nehr Z."/>
            <person name="Nyvall Collen P."/>
            <person name="Panaud O."/>
            <person name="Partensky F."/>
            <person name="Poulain J."/>
            <person name="Rensing S.A."/>
            <person name="Rousvoal S."/>
            <person name="Samson G."/>
            <person name="Symeonidi A."/>
            <person name="Weissenbach J."/>
            <person name="Zambounis A."/>
            <person name="Wincker P."/>
            <person name="Boyen C."/>
        </authorList>
    </citation>
    <scope>NUCLEOTIDE SEQUENCE [LARGE SCALE GENOMIC DNA]</scope>
    <source>
        <strain evidence="2">cv. Stackhouse</strain>
    </source>
</reference>
<dbReference type="KEGG" id="ccp:CHC_T00007392001"/>
<organism evidence="1 2">
    <name type="scientific">Chondrus crispus</name>
    <name type="common">Carrageen Irish moss</name>
    <name type="synonym">Polymorpha crispa</name>
    <dbReference type="NCBI Taxonomy" id="2769"/>
    <lineage>
        <taxon>Eukaryota</taxon>
        <taxon>Rhodophyta</taxon>
        <taxon>Florideophyceae</taxon>
        <taxon>Rhodymeniophycidae</taxon>
        <taxon>Gigartinales</taxon>
        <taxon>Gigartinaceae</taxon>
        <taxon>Chondrus</taxon>
    </lineage>
</organism>
<proteinExistence type="predicted"/>
<gene>
    <name evidence="1" type="ORF">CHC_T00007392001</name>
</gene>
<evidence type="ECO:0000313" key="1">
    <source>
        <dbReference type="EMBL" id="CDF40683.1"/>
    </source>
</evidence>
<protein>
    <submittedName>
        <fullName evidence="1">Uncharacterized protein</fullName>
    </submittedName>
</protein>
<dbReference type="GeneID" id="17318710"/>
<dbReference type="AlphaFoldDB" id="R7QSG3"/>
<keyword evidence="2" id="KW-1185">Reference proteome</keyword>
<dbReference type="Proteomes" id="UP000012073">
    <property type="component" value="Unassembled WGS sequence"/>
</dbReference>
<name>R7QSG3_CHOCR</name>
<dbReference type="RefSeq" id="XP_005710977.1">
    <property type="nucleotide sequence ID" value="XM_005710920.1"/>
</dbReference>
<sequence>MSGWLDSTTPTDRAAPGVLARTAGGAELKGSVGLPFQRPIPSAVGITYELSFASFGSFSLPVTA</sequence>
<accession>R7QSG3</accession>
<evidence type="ECO:0000313" key="2">
    <source>
        <dbReference type="Proteomes" id="UP000012073"/>
    </source>
</evidence>